<comment type="caution">
    <text evidence="1">The sequence shown here is derived from an EMBL/GenBank/DDBJ whole genome shotgun (WGS) entry which is preliminary data.</text>
</comment>
<sequence>MANFKTVGEFGSIEWGEACGKAGAKMLRDANLPRDTAWGFSETYLYPPERMLAENREISAFHFMVKDGVCSGGDGAPEECLALDGFHVSPVWGAICNQSRALYDTEGQKQRGADEKVMYQDIMDYLGRKDLWGDRGGSAKSMNWPPVIVAAVTVGLGFHNVAASMQAPSPEYEELPVTEMLVPIFSQMTETQKVSFLKLLSIDL</sequence>
<dbReference type="AlphaFoldDB" id="A0A520S074"/>
<accession>A0A520S074</accession>
<reference evidence="1 2" key="1">
    <citation type="submission" date="2019-02" db="EMBL/GenBank/DDBJ databases">
        <title>Prokaryotic population dynamics and viral predation in marine succession experiment using metagenomics: the confinement effect.</title>
        <authorList>
            <person name="Haro-Moreno J.M."/>
            <person name="Rodriguez-Valera F."/>
            <person name="Lopez-Perez M."/>
        </authorList>
    </citation>
    <scope>NUCLEOTIDE SEQUENCE [LARGE SCALE GENOMIC DNA]</scope>
    <source>
        <strain evidence="1">MED-G157</strain>
    </source>
</reference>
<gene>
    <name evidence="1" type="ORF">EVA68_06085</name>
</gene>
<organism evidence="1 2">
    <name type="scientific">OM182 bacterium</name>
    <dbReference type="NCBI Taxonomy" id="2510334"/>
    <lineage>
        <taxon>Bacteria</taxon>
        <taxon>Pseudomonadati</taxon>
        <taxon>Pseudomonadota</taxon>
        <taxon>Gammaproteobacteria</taxon>
        <taxon>OMG group</taxon>
        <taxon>OM182 clade</taxon>
    </lineage>
</organism>
<evidence type="ECO:0000313" key="2">
    <source>
        <dbReference type="Proteomes" id="UP000316199"/>
    </source>
</evidence>
<protein>
    <submittedName>
        <fullName evidence="1">Uncharacterized protein</fullName>
    </submittedName>
</protein>
<dbReference type="EMBL" id="SHAG01000024">
    <property type="protein sequence ID" value="RZO75824.1"/>
    <property type="molecule type" value="Genomic_DNA"/>
</dbReference>
<name>A0A520S074_9GAMM</name>
<evidence type="ECO:0000313" key="1">
    <source>
        <dbReference type="EMBL" id="RZO75824.1"/>
    </source>
</evidence>
<dbReference type="Proteomes" id="UP000316199">
    <property type="component" value="Unassembled WGS sequence"/>
</dbReference>
<proteinExistence type="predicted"/>